<reference evidence="10" key="1">
    <citation type="journal article" date="2018" name="Nat. Microbiol.">
        <title>Leveraging single-cell genomics to expand the fungal tree of life.</title>
        <authorList>
            <person name="Ahrendt S.R."/>
            <person name="Quandt C.A."/>
            <person name="Ciobanu D."/>
            <person name="Clum A."/>
            <person name="Salamov A."/>
            <person name="Andreopoulos B."/>
            <person name="Cheng J.F."/>
            <person name="Woyke T."/>
            <person name="Pelin A."/>
            <person name="Henrissat B."/>
            <person name="Reynolds N.K."/>
            <person name="Benny G.L."/>
            <person name="Smith M.E."/>
            <person name="James T.Y."/>
            <person name="Grigoriev I.V."/>
        </authorList>
    </citation>
    <scope>NUCLEOTIDE SEQUENCE [LARGE SCALE GENOMIC DNA]</scope>
    <source>
        <strain evidence="10">CSF55</strain>
    </source>
</reference>
<keyword evidence="6" id="KW-0175">Coiled coil</keyword>
<dbReference type="SUPFAM" id="SSF48452">
    <property type="entry name" value="TPR-like"/>
    <property type="match status" value="1"/>
</dbReference>
<evidence type="ECO:0000256" key="1">
    <source>
        <dbReference type="ARBA" id="ARBA00004496"/>
    </source>
</evidence>
<evidence type="ECO:0000256" key="7">
    <source>
        <dbReference type="SAM" id="MobiDB-lite"/>
    </source>
</evidence>
<dbReference type="PROSITE" id="PS50005">
    <property type="entry name" value="TPR"/>
    <property type="match status" value="2"/>
</dbReference>
<dbReference type="InterPro" id="IPR015940">
    <property type="entry name" value="UBA"/>
</dbReference>
<feature type="coiled-coil region" evidence="6">
    <location>
        <begin position="494"/>
        <end position="524"/>
    </location>
</feature>
<evidence type="ECO:0000256" key="3">
    <source>
        <dbReference type="ARBA" id="ARBA00022737"/>
    </source>
</evidence>
<dbReference type="GO" id="GO:0006626">
    <property type="term" value="P:protein targeting to mitochondrion"/>
    <property type="evidence" value="ECO:0007669"/>
    <property type="project" value="TreeGrafter"/>
</dbReference>
<feature type="compositionally biased region" description="Polar residues" evidence="7">
    <location>
        <begin position="95"/>
        <end position="108"/>
    </location>
</feature>
<keyword evidence="4 5" id="KW-0802">TPR repeat</keyword>
<feature type="repeat" description="TPR" evidence="5">
    <location>
        <begin position="420"/>
        <end position="453"/>
    </location>
</feature>
<dbReference type="InterPro" id="IPR009060">
    <property type="entry name" value="UBA-like_sf"/>
</dbReference>
<feature type="compositionally biased region" description="Polar residues" evidence="7">
    <location>
        <begin position="116"/>
        <end position="128"/>
    </location>
</feature>
<dbReference type="Gene3D" id="1.10.287.110">
    <property type="entry name" value="DnaJ domain"/>
    <property type="match status" value="1"/>
</dbReference>
<dbReference type="FunFam" id="1.10.287.110:FF:000002">
    <property type="entry name" value="putative tyrosine-protein phosphatase auxilin isoform X2"/>
    <property type="match status" value="1"/>
</dbReference>
<evidence type="ECO:0000259" key="8">
    <source>
        <dbReference type="PROSITE" id="PS50030"/>
    </source>
</evidence>
<evidence type="ECO:0000256" key="6">
    <source>
        <dbReference type="SAM" id="Coils"/>
    </source>
</evidence>
<dbReference type="Gene3D" id="1.10.8.10">
    <property type="entry name" value="DNA helicase RuvA subunit, C-terminal domain"/>
    <property type="match status" value="1"/>
</dbReference>
<sequence>MSNRSFNGFANNDIQSPNSSIPRSVVDSNNQAKKTFDDPFGNLISFGSSKVQSPSNMSLDEQMKMIEKQKQTQMLNSFSSLSVKSTSLNPVAGPTFQNQNTPKTSPLDTWNLDYLENTSPKANSSVSKKQSEREPIFDIFESPKAVKVKDDEKKQEPTPSFQQTSHSESTALPIKPTRQPEPIFSSPRLDSNKESKSSIEIQKLVEMGFSKEMATTAYNASNRDLSAAVSLLLATQQTEKAQQIKRNDSNQSISSETVSKVVSNVANFGINLFQKAKSKISNVVEQQLNKSSNNWHDEEDEEDYYQLDTKEAINNLNQPIKPIIPQVFKAPVVQKQKIEAPESVTQAAEVLKEQGNVYFKQGNYSDAEDKYTKGIEMLPAGHELYICLLNNRASCRLKNGSYKSAEEDASKVLSFEPNDLKALLRRANAYEALEKFDKAQADYKSILTLDPSISSASQALSRINKGLKQLSDGLTIEKSINPEIKSSHVDPSVKAAQEAIVNKLKEQQKAAEVEEQEKLSFKDQVDDKINAWKHQKETNIRALLSSLEVILWKELEWKPVNLSDLIQPNKVKIQYMKAIAKLHPDKLGNNLSVEQKMIANGIFSVLNQAWDAFKAQNNM</sequence>
<dbReference type="PANTHER" id="PTHR45984">
    <property type="entry name" value="RNA (RNA) POLYMERASE II ASSOCIATED PROTEIN HOMOLOG"/>
    <property type="match status" value="1"/>
</dbReference>
<accession>A0A4V1J0F3</accession>
<evidence type="ECO:0000256" key="4">
    <source>
        <dbReference type="ARBA" id="ARBA00022803"/>
    </source>
</evidence>
<dbReference type="PROSITE" id="PS50030">
    <property type="entry name" value="UBA"/>
    <property type="match status" value="1"/>
</dbReference>
<feature type="domain" description="UBA" evidence="8">
    <location>
        <begin position="192"/>
        <end position="235"/>
    </location>
</feature>
<dbReference type="InterPro" id="IPR011990">
    <property type="entry name" value="TPR-like_helical_dom_sf"/>
</dbReference>
<dbReference type="InterPro" id="IPR051982">
    <property type="entry name" value="CiliaryAsmbly_MitoImport"/>
</dbReference>
<name>A0A4V1J0F3_ROZAC</name>
<dbReference type="SMART" id="SM00028">
    <property type="entry name" value="TPR"/>
    <property type="match status" value="3"/>
</dbReference>
<evidence type="ECO:0000313" key="9">
    <source>
        <dbReference type="EMBL" id="RKP21359.1"/>
    </source>
</evidence>
<feature type="compositionally biased region" description="Polar residues" evidence="7">
    <location>
        <begin position="157"/>
        <end position="170"/>
    </location>
</feature>
<proteinExistence type="predicted"/>
<evidence type="ECO:0000256" key="2">
    <source>
        <dbReference type="ARBA" id="ARBA00022490"/>
    </source>
</evidence>
<comment type="subcellular location">
    <subcellularLocation>
        <location evidence="1">Cytoplasm</location>
    </subcellularLocation>
</comment>
<dbReference type="AlphaFoldDB" id="A0A4V1J0F3"/>
<organism evidence="9 10">
    <name type="scientific">Rozella allomycis (strain CSF55)</name>
    <dbReference type="NCBI Taxonomy" id="988480"/>
    <lineage>
        <taxon>Eukaryota</taxon>
        <taxon>Fungi</taxon>
        <taxon>Fungi incertae sedis</taxon>
        <taxon>Cryptomycota</taxon>
        <taxon>Cryptomycota incertae sedis</taxon>
        <taxon>Rozella</taxon>
    </lineage>
</organism>
<feature type="compositionally biased region" description="Polar residues" evidence="7">
    <location>
        <begin position="1"/>
        <end position="33"/>
    </location>
</feature>
<evidence type="ECO:0000313" key="10">
    <source>
        <dbReference type="Proteomes" id="UP000281549"/>
    </source>
</evidence>
<dbReference type="GO" id="GO:0031072">
    <property type="term" value="F:heat shock protein binding"/>
    <property type="evidence" value="ECO:0007669"/>
    <property type="project" value="TreeGrafter"/>
</dbReference>
<feature type="compositionally biased region" description="Basic and acidic residues" evidence="7">
    <location>
        <begin position="147"/>
        <end position="156"/>
    </location>
</feature>
<dbReference type="SUPFAM" id="SSF46565">
    <property type="entry name" value="Chaperone J-domain"/>
    <property type="match status" value="1"/>
</dbReference>
<dbReference type="InterPro" id="IPR036869">
    <property type="entry name" value="J_dom_sf"/>
</dbReference>
<dbReference type="PANTHER" id="PTHR45984:SF1">
    <property type="entry name" value="SPAG1 AXONEMAL DYNEIN ASSEMBLY FACTOR"/>
    <property type="match status" value="1"/>
</dbReference>
<dbReference type="SUPFAM" id="SSF46934">
    <property type="entry name" value="UBA-like"/>
    <property type="match status" value="1"/>
</dbReference>
<keyword evidence="2" id="KW-0963">Cytoplasm</keyword>
<dbReference type="InterPro" id="IPR019734">
    <property type="entry name" value="TPR_rpt"/>
</dbReference>
<dbReference type="GO" id="GO:0005829">
    <property type="term" value="C:cytosol"/>
    <property type="evidence" value="ECO:0007669"/>
    <property type="project" value="TreeGrafter"/>
</dbReference>
<feature type="repeat" description="TPR" evidence="5">
    <location>
        <begin position="348"/>
        <end position="381"/>
    </location>
</feature>
<dbReference type="Gene3D" id="1.25.40.10">
    <property type="entry name" value="Tetratricopeptide repeat domain"/>
    <property type="match status" value="1"/>
</dbReference>
<evidence type="ECO:0000256" key="5">
    <source>
        <dbReference type="PROSITE-ProRule" id="PRU00339"/>
    </source>
</evidence>
<protein>
    <recommendedName>
        <fullName evidence="8">UBA domain-containing protein</fullName>
    </recommendedName>
</protein>
<dbReference type="GO" id="GO:0005739">
    <property type="term" value="C:mitochondrion"/>
    <property type="evidence" value="ECO:0007669"/>
    <property type="project" value="TreeGrafter"/>
</dbReference>
<keyword evidence="3" id="KW-0677">Repeat</keyword>
<feature type="region of interest" description="Disordered" evidence="7">
    <location>
        <begin position="1"/>
        <end position="39"/>
    </location>
</feature>
<gene>
    <name evidence="9" type="ORF">ROZALSC1DRAFT_27226</name>
</gene>
<dbReference type="Proteomes" id="UP000281549">
    <property type="component" value="Unassembled WGS sequence"/>
</dbReference>
<feature type="region of interest" description="Disordered" evidence="7">
    <location>
        <begin position="90"/>
        <end position="196"/>
    </location>
</feature>
<dbReference type="EMBL" id="ML004962">
    <property type="protein sequence ID" value="RKP21359.1"/>
    <property type="molecule type" value="Genomic_DNA"/>
</dbReference>
<dbReference type="Pfam" id="PF13181">
    <property type="entry name" value="TPR_8"/>
    <property type="match status" value="1"/>
</dbReference>